<name>A0ABW3JW95_9BACT</name>
<gene>
    <name evidence="2" type="ORF">ACFQ21_02575</name>
</gene>
<accession>A0ABW3JW95</accession>
<reference evidence="3" key="1">
    <citation type="journal article" date="2019" name="Int. J. Syst. Evol. Microbiol.">
        <title>The Global Catalogue of Microorganisms (GCM) 10K type strain sequencing project: providing services to taxonomists for standard genome sequencing and annotation.</title>
        <authorList>
            <consortium name="The Broad Institute Genomics Platform"/>
            <consortium name="The Broad Institute Genome Sequencing Center for Infectious Disease"/>
            <person name="Wu L."/>
            <person name="Ma J."/>
        </authorList>
    </citation>
    <scope>NUCLEOTIDE SEQUENCE [LARGE SCALE GENOMIC DNA]</scope>
    <source>
        <strain evidence="3">CCUG 58938</strain>
    </source>
</reference>
<proteinExistence type="predicted"/>
<evidence type="ECO:0000313" key="2">
    <source>
        <dbReference type="EMBL" id="MFD0998167.1"/>
    </source>
</evidence>
<evidence type="ECO:0000313" key="3">
    <source>
        <dbReference type="Proteomes" id="UP001597112"/>
    </source>
</evidence>
<organism evidence="2 3">
    <name type="scientific">Ohtaekwangia kribbensis</name>
    <dbReference type="NCBI Taxonomy" id="688913"/>
    <lineage>
        <taxon>Bacteria</taxon>
        <taxon>Pseudomonadati</taxon>
        <taxon>Bacteroidota</taxon>
        <taxon>Cytophagia</taxon>
        <taxon>Cytophagales</taxon>
        <taxon>Fulvivirgaceae</taxon>
        <taxon>Ohtaekwangia</taxon>
    </lineage>
</organism>
<dbReference type="RefSeq" id="WP_377574404.1">
    <property type="nucleotide sequence ID" value="NZ_JBHTKA010000001.1"/>
</dbReference>
<feature type="compositionally biased region" description="Polar residues" evidence="1">
    <location>
        <begin position="1"/>
        <end position="17"/>
    </location>
</feature>
<keyword evidence="3" id="KW-1185">Reference proteome</keyword>
<comment type="caution">
    <text evidence="2">The sequence shown here is derived from an EMBL/GenBank/DDBJ whole genome shotgun (WGS) entry which is preliminary data.</text>
</comment>
<dbReference type="Proteomes" id="UP001597112">
    <property type="component" value="Unassembled WGS sequence"/>
</dbReference>
<dbReference type="EMBL" id="JBHTKA010000001">
    <property type="protein sequence ID" value="MFD0998167.1"/>
    <property type="molecule type" value="Genomic_DNA"/>
</dbReference>
<evidence type="ECO:0000256" key="1">
    <source>
        <dbReference type="SAM" id="MobiDB-lite"/>
    </source>
</evidence>
<feature type="region of interest" description="Disordered" evidence="1">
    <location>
        <begin position="1"/>
        <end position="53"/>
    </location>
</feature>
<feature type="compositionally biased region" description="Basic and acidic residues" evidence="1">
    <location>
        <begin position="35"/>
        <end position="47"/>
    </location>
</feature>
<sequence>MENNEKQQPPQTTQDFQAPQDENPMAAPRHSPKNKKSEKTSNHEDKKVRGRHV</sequence>
<protein>
    <submittedName>
        <fullName evidence="2">Uncharacterized protein</fullName>
    </submittedName>
</protein>